<dbReference type="Proteomes" id="UP000576082">
    <property type="component" value="Unassembled WGS sequence"/>
</dbReference>
<protein>
    <submittedName>
        <fullName evidence="1">Uncharacterized protein</fullName>
    </submittedName>
</protein>
<accession>A0A7X9S289</accession>
<dbReference type="RefSeq" id="WP_169661177.1">
    <property type="nucleotide sequence ID" value="NZ_JABANE010000314.1"/>
</dbReference>
<comment type="caution">
    <text evidence="1">The sequence shown here is derived from an EMBL/GenBank/DDBJ whole genome shotgun (WGS) entry which is preliminary data.</text>
</comment>
<sequence>MNEKLTFDQVLKGLEKITEHTSIKELVWVIKNGDILFSPGIIQEKKNLASLYKLRVNIKKELQEDKFSKEELDNWNSAVNELDEYECIFVNLNMIITVEKIYFLFWDNKKVKLISSFWLNKEQSLNESEKNYDITIEKGYSVSSIKYSKTIKVKDWK</sequence>
<name>A0A7X9S289_9BACT</name>
<organism evidence="1 2">
    <name type="scientific">Flammeovirga aprica JL-4</name>
    <dbReference type="NCBI Taxonomy" id="694437"/>
    <lineage>
        <taxon>Bacteria</taxon>
        <taxon>Pseudomonadati</taxon>
        <taxon>Bacteroidota</taxon>
        <taxon>Cytophagia</taxon>
        <taxon>Cytophagales</taxon>
        <taxon>Flammeovirgaceae</taxon>
        <taxon>Flammeovirga</taxon>
    </lineage>
</organism>
<dbReference type="AlphaFoldDB" id="A0A7X9S289"/>
<evidence type="ECO:0000313" key="2">
    <source>
        <dbReference type="Proteomes" id="UP000576082"/>
    </source>
</evidence>
<evidence type="ECO:0000313" key="1">
    <source>
        <dbReference type="EMBL" id="NME73038.1"/>
    </source>
</evidence>
<gene>
    <name evidence="1" type="ORF">HHU12_34120</name>
</gene>
<proteinExistence type="predicted"/>
<reference evidence="1 2" key="1">
    <citation type="submission" date="2020-04" db="EMBL/GenBank/DDBJ databases">
        <title>Flammeovirga sp. SR4, a novel species isolated from seawater.</title>
        <authorList>
            <person name="Wang X."/>
        </authorList>
    </citation>
    <scope>NUCLEOTIDE SEQUENCE [LARGE SCALE GENOMIC DNA]</scope>
    <source>
        <strain evidence="1 2">ATCC 23126</strain>
    </source>
</reference>
<dbReference type="EMBL" id="JABANE010000314">
    <property type="protein sequence ID" value="NME73038.1"/>
    <property type="molecule type" value="Genomic_DNA"/>
</dbReference>
<keyword evidence="2" id="KW-1185">Reference proteome</keyword>